<proteinExistence type="predicted"/>
<feature type="transmembrane region" description="Helical" evidence="1">
    <location>
        <begin position="131"/>
        <end position="148"/>
    </location>
</feature>
<name>A0ABM0XWJ9_CAMSA</name>
<feature type="transmembrane region" description="Helical" evidence="1">
    <location>
        <begin position="192"/>
        <end position="216"/>
    </location>
</feature>
<dbReference type="GeneID" id="104769512"/>
<evidence type="ECO:0000313" key="3">
    <source>
        <dbReference type="RefSeq" id="XP_010492040.1"/>
    </source>
</evidence>
<keyword evidence="1" id="KW-1133">Transmembrane helix</keyword>
<dbReference type="RefSeq" id="XP_010492040.1">
    <property type="nucleotide sequence ID" value="XM_010493738.1"/>
</dbReference>
<protein>
    <submittedName>
        <fullName evidence="3">Uncharacterized protein LOC104769512</fullName>
    </submittedName>
</protein>
<organism evidence="2 3">
    <name type="scientific">Camelina sativa</name>
    <name type="common">False flax</name>
    <name type="synonym">Myagrum sativum</name>
    <dbReference type="NCBI Taxonomy" id="90675"/>
    <lineage>
        <taxon>Eukaryota</taxon>
        <taxon>Viridiplantae</taxon>
        <taxon>Streptophyta</taxon>
        <taxon>Embryophyta</taxon>
        <taxon>Tracheophyta</taxon>
        <taxon>Spermatophyta</taxon>
        <taxon>Magnoliopsida</taxon>
        <taxon>eudicotyledons</taxon>
        <taxon>Gunneridae</taxon>
        <taxon>Pentapetalae</taxon>
        <taxon>rosids</taxon>
        <taxon>malvids</taxon>
        <taxon>Brassicales</taxon>
        <taxon>Brassicaceae</taxon>
        <taxon>Camelineae</taxon>
        <taxon>Camelina</taxon>
    </lineage>
</organism>
<keyword evidence="1" id="KW-0812">Transmembrane</keyword>
<reference evidence="3" key="2">
    <citation type="submission" date="2025-08" db="UniProtKB">
        <authorList>
            <consortium name="RefSeq"/>
        </authorList>
    </citation>
    <scope>IDENTIFICATION</scope>
    <source>
        <tissue evidence="3">Leaf</tissue>
    </source>
</reference>
<accession>A0ABM0XWJ9</accession>
<sequence length="318" mass="34629">MSGKGGFDDDDDQILPEFLTLALGWTNSLIYVVTMHLLIVTVETCLFWPLLPNYPHVWGDNVIGMVIFQYITGVIGYASVSHPFTAVAFAMGTKATWFPPLYFGLCSVAYVLFVIVAEFEDDVVVKRLADWISHMLGLAALACLVAIVSVEFAIGLASSTALVSFWYLVKYLKSHETLNPSSLDSSCSSEKLNLVILAALGGAMVFVQIGLAMGSLEETNLSPVYFGVSSVSYVFFRVIEVLEENITIKSVSGHMSRSAGILSLVCFVGLVSKEFALGIFVSTLLLVMRYICKIWCANPTAQDLAAEVQSLLQSDDLP</sequence>
<gene>
    <name evidence="3" type="primary">LOC104769512</name>
</gene>
<evidence type="ECO:0000313" key="2">
    <source>
        <dbReference type="Proteomes" id="UP000694864"/>
    </source>
</evidence>
<keyword evidence="1" id="KW-0472">Membrane</keyword>
<dbReference type="Proteomes" id="UP000694864">
    <property type="component" value="Chromosome 20"/>
</dbReference>
<feature type="transmembrane region" description="Helical" evidence="1">
    <location>
        <begin position="62"/>
        <end position="80"/>
    </location>
</feature>
<reference evidence="2" key="1">
    <citation type="journal article" date="2014" name="Nat. Commun.">
        <title>The emerging biofuel crop Camelina sativa retains a highly undifferentiated hexaploid genome structure.</title>
        <authorList>
            <person name="Kagale S."/>
            <person name="Koh C."/>
            <person name="Nixon J."/>
            <person name="Bollina V."/>
            <person name="Clarke W.E."/>
            <person name="Tuteja R."/>
            <person name="Spillane C."/>
            <person name="Robinson S.J."/>
            <person name="Links M.G."/>
            <person name="Clarke C."/>
            <person name="Higgins E.E."/>
            <person name="Huebert T."/>
            <person name="Sharpe A.G."/>
            <person name="Parkin I.A."/>
        </authorList>
    </citation>
    <scope>NUCLEOTIDE SEQUENCE [LARGE SCALE GENOMIC DNA]</scope>
    <source>
        <strain evidence="2">cv. DH55</strain>
    </source>
</reference>
<feature type="transmembrane region" description="Helical" evidence="1">
    <location>
        <begin position="29"/>
        <end position="50"/>
    </location>
</feature>
<evidence type="ECO:0000256" key="1">
    <source>
        <dbReference type="SAM" id="Phobius"/>
    </source>
</evidence>
<feature type="transmembrane region" description="Helical" evidence="1">
    <location>
        <begin position="260"/>
        <end position="288"/>
    </location>
</feature>
<feature type="transmembrane region" description="Helical" evidence="1">
    <location>
        <begin position="100"/>
        <end position="119"/>
    </location>
</feature>
<keyword evidence="2" id="KW-1185">Reference proteome</keyword>